<evidence type="ECO:0000313" key="2">
    <source>
        <dbReference type="EMBL" id="MBT2162976.1"/>
    </source>
</evidence>
<dbReference type="RefSeq" id="WP_214612957.1">
    <property type="nucleotide sequence ID" value="NZ_JACATN010000005.1"/>
</dbReference>
<organism evidence="2 3">
    <name type="scientific">Zobellia barbeyronii</name>
    <dbReference type="NCBI Taxonomy" id="2748009"/>
    <lineage>
        <taxon>Bacteria</taxon>
        <taxon>Pseudomonadati</taxon>
        <taxon>Bacteroidota</taxon>
        <taxon>Flavobacteriia</taxon>
        <taxon>Flavobacteriales</taxon>
        <taxon>Flavobacteriaceae</taxon>
        <taxon>Zobellia</taxon>
    </lineage>
</organism>
<sequence>MKTKTIFIVMAVACGILTSCDYDHVKASDEITAKDLTISDYDKLKVSNAFDVYVTFSEGEEQIRIEANDNLHERIVVAREGNEIIIKLKKFTTVSGNPTLKAFITTRDISEFDLSGAASITLETPWDITKGKIELSGASDFTGEVIADFLEVDMNGASKTNIYGEVKSVHADLSGSSDLRDYDLQIERLNIDLSGASEAFLTATESIDVDASGASTLNYKGSAVINHQRLKGASQLKNRN</sequence>
<reference evidence="2 3" key="1">
    <citation type="submission" date="2020-06" db="EMBL/GenBank/DDBJ databases">
        <authorList>
            <person name="Isaeva M.P."/>
            <person name="Chernysheva N.Y."/>
        </authorList>
    </citation>
    <scope>NUCLEOTIDE SEQUENCE [LARGE SCALE GENOMIC DNA]</scope>
    <source>
        <strain evidence="2 3">KMM 6746</strain>
    </source>
</reference>
<dbReference type="PROSITE" id="PS51257">
    <property type="entry name" value="PROKAR_LIPOPROTEIN"/>
    <property type="match status" value="1"/>
</dbReference>
<dbReference type="Pfam" id="PF10988">
    <property type="entry name" value="DUF2807"/>
    <property type="match status" value="1"/>
</dbReference>
<keyword evidence="3" id="KW-1185">Reference proteome</keyword>
<proteinExistence type="predicted"/>
<reference evidence="3" key="2">
    <citation type="submission" date="2023-07" db="EMBL/GenBank/DDBJ databases">
        <title>Zobellia barbeyronii sp. nov., a new marine flavobacterium, isolated from green and red algae.</title>
        <authorList>
            <person name="Nedashkovskaya O.I."/>
            <person name="Otstavnykh N."/>
            <person name="Zhukova N."/>
            <person name="Guzev K."/>
            <person name="Chausova V."/>
            <person name="Tekutyeva L."/>
            <person name="Mikhailov V."/>
            <person name="Isaeva M."/>
        </authorList>
    </citation>
    <scope>NUCLEOTIDE SEQUENCE [LARGE SCALE GENOMIC DNA]</scope>
    <source>
        <strain evidence="3">KMM 6746</strain>
    </source>
</reference>
<accession>A0ABS5WHU0</accession>
<dbReference type="InterPro" id="IPR021255">
    <property type="entry name" value="DUF2807"/>
</dbReference>
<protein>
    <submittedName>
        <fullName evidence="2">DUF2807 domain-containing protein</fullName>
    </submittedName>
</protein>
<name>A0ABS5WHU0_9FLAO</name>
<dbReference type="Gene3D" id="2.160.20.120">
    <property type="match status" value="1"/>
</dbReference>
<feature type="domain" description="Putative auto-transporter adhesin head GIN" evidence="1">
    <location>
        <begin position="40"/>
        <end position="223"/>
    </location>
</feature>
<dbReference type="EMBL" id="JACATN010000005">
    <property type="protein sequence ID" value="MBT2162976.1"/>
    <property type="molecule type" value="Genomic_DNA"/>
</dbReference>
<evidence type="ECO:0000313" key="3">
    <source>
        <dbReference type="Proteomes" id="UP000740413"/>
    </source>
</evidence>
<dbReference type="Proteomes" id="UP000740413">
    <property type="component" value="Unassembled WGS sequence"/>
</dbReference>
<evidence type="ECO:0000259" key="1">
    <source>
        <dbReference type="Pfam" id="PF10988"/>
    </source>
</evidence>
<gene>
    <name evidence="2" type="ORF">HW347_17035</name>
</gene>
<comment type="caution">
    <text evidence="2">The sequence shown here is derived from an EMBL/GenBank/DDBJ whole genome shotgun (WGS) entry which is preliminary data.</text>
</comment>